<sequence length="203" mass="22391">MESNIDDLRFIRSTMERSSKFLTLSGISGVAAGVVAIIGAFFAYKIVYNDLSFTGNSLIDMIIVAAIVLILAVGLGFYFSLRKAKKVGEKLWNSITIQIFKDGCIPLIVGGIFCFILIVDHSSHLVAAAMLIFYGIALINFGARSYRDIRILGACEIVLGVIAGFLPEYGLLLWTIGFGILHIIYGTFMYLKYDYKRNSSNTD</sequence>
<dbReference type="OrthoDB" id="1120881at2"/>
<keyword evidence="1" id="KW-1133">Transmembrane helix</keyword>
<feature type="transmembrane region" description="Helical" evidence="1">
    <location>
        <begin position="172"/>
        <end position="191"/>
    </location>
</feature>
<proteinExistence type="predicted"/>
<feature type="transmembrane region" description="Helical" evidence="1">
    <location>
        <begin position="149"/>
        <end position="166"/>
    </location>
</feature>
<evidence type="ECO:0000313" key="2">
    <source>
        <dbReference type="EMBL" id="SHF45654.1"/>
    </source>
</evidence>
<evidence type="ECO:0000256" key="1">
    <source>
        <dbReference type="SAM" id="Phobius"/>
    </source>
</evidence>
<accession>A0A1M5BSW0</accession>
<dbReference type="Proteomes" id="UP000184480">
    <property type="component" value="Unassembled WGS sequence"/>
</dbReference>
<dbReference type="RefSeq" id="WP_062180339.1">
    <property type="nucleotide sequence ID" value="NZ_BBXL01000009.1"/>
</dbReference>
<feature type="transmembrane region" description="Helical" evidence="1">
    <location>
        <begin position="99"/>
        <end position="119"/>
    </location>
</feature>
<evidence type="ECO:0000313" key="3">
    <source>
        <dbReference type="Proteomes" id="UP000184480"/>
    </source>
</evidence>
<keyword evidence="3" id="KW-1185">Reference proteome</keyword>
<dbReference type="AlphaFoldDB" id="A0A1M5BSW0"/>
<reference evidence="3" key="1">
    <citation type="submission" date="2016-11" db="EMBL/GenBank/DDBJ databases">
        <authorList>
            <person name="Varghese N."/>
            <person name="Submissions S."/>
        </authorList>
    </citation>
    <scope>NUCLEOTIDE SEQUENCE [LARGE SCALE GENOMIC DNA]</scope>
    <source>
        <strain evidence="3">DSM 27370</strain>
    </source>
</reference>
<gene>
    <name evidence="2" type="ORF">SAMN05444362_106183</name>
</gene>
<organism evidence="2 3">
    <name type="scientific">Dysgonomonas macrotermitis</name>
    <dbReference type="NCBI Taxonomy" id="1346286"/>
    <lineage>
        <taxon>Bacteria</taxon>
        <taxon>Pseudomonadati</taxon>
        <taxon>Bacteroidota</taxon>
        <taxon>Bacteroidia</taxon>
        <taxon>Bacteroidales</taxon>
        <taxon>Dysgonomonadaceae</taxon>
        <taxon>Dysgonomonas</taxon>
    </lineage>
</organism>
<name>A0A1M5BSW0_9BACT</name>
<keyword evidence="1" id="KW-0812">Transmembrane</keyword>
<feature type="transmembrane region" description="Helical" evidence="1">
    <location>
        <begin position="21"/>
        <end position="46"/>
    </location>
</feature>
<dbReference type="EMBL" id="FQUC01000006">
    <property type="protein sequence ID" value="SHF45654.1"/>
    <property type="molecule type" value="Genomic_DNA"/>
</dbReference>
<feature type="transmembrane region" description="Helical" evidence="1">
    <location>
        <begin position="58"/>
        <end position="79"/>
    </location>
</feature>
<dbReference type="STRING" id="1346286.SAMN05444362_106183"/>
<keyword evidence="1" id="KW-0472">Membrane</keyword>
<protein>
    <submittedName>
        <fullName evidence="2">Uncharacterized protein</fullName>
    </submittedName>
</protein>
<feature type="transmembrane region" description="Helical" evidence="1">
    <location>
        <begin position="125"/>
        <end position="142"/>
    </location>
</feature>